<evidence type="ECO:0000259" key="11">
    <source>
        <dbReference type="PROSITE" id="PS50198"/>
    </source>
</evidence>
<dbReference type="AlphaFoldDB" id="A0A7T2LMZ2"/>
<dbReference type="InterPro" id="IPR050280">
    <property type="entry name" value="OMP_Chaperone_SurA"/>
</dbReference>
<dbReference type="InterPro" id="IPR000297">
    <property type="entry name" value="PPIase_PpiC"/>
</dbReference>
<proteinExistence type="predicted"/>
<evidence type="ECO:0000256" key="3">
    <source>
        <dbReference type="ARBA" id="ARBA00022764"/>
    </source>
</evidence>
<reference evidence="12 13" key="1">
    <citation type="submission" date="2020-11" db="EMBL/GenBank/DDBJ databases">
        <title>Genome seq and assembly of Sphingosinicella sp.</title>
        <authorList>
            <person name="Chhetri G."/>
        </authorList>
    </citation>
    <scope>NUCLEOTIDE SEQUENCE [LARGE SCALE GENOMIC DNA]</scope>
    <source>
        <strain evidence="12 13">UDD2</strain>
    </source>
</reference>
<feature type="signal peptide" evidence="10">
    <location>
        <begin position="1"/>
        <end position="25"/>
    </location>
</feature>
<dbReference type="SUPFAM" id="SSF109998">
    <property type="entry name" value="Triger factor/SurA peptide-binding domain-like"/>
    <property type="match status" value="1"/>
</dbReference>
<dbReference type="PANTHER" id="PTHR47637:SF1">
    <property type="entry name" value="CHAPERONE SURA"/>
    <property type="match status" value="1"/>
</dbReference>
<dbReference type="PANTHER" id="PTHR47637">
    <property type="entry name" value="CHAPERONE SURA"/>
    <property type="match status" value="1"/>
</dbReference>
<evidence type="ECO:0000313" key="13">
    <source>
        <dbReference type="Proteomes" id="UP000594873"/>
    </source>
</evidence>
<dbReference type="InterPro" id="IPR023058">
    <property type="entry name" value="PPIase_PpiC_CS"/>
</dbReference>
<dbReference type="Proteomes" id="UP000594873">
    <property type="component" value="Chromosome"/>
</dbReference>
<gene>
    <name evidence="12" type="ORF">IC614_03400</name>
</gene>
<name>A0A7T2LMZ2_9SPHN</name>
<dbReference type="Pfam" id="PF09312">
    <property type="entry name" value="SurA_N"/>
    <property type="match status" value="1"/>
</dbReference>
<evidence type="ECO:0000256" key="8">
    <source>
        <dbReference type="ARBA" id="ARBA00031484"/>
    </source>
</evidence>
<dbReference type="InterPro" id="IPR027304">
    <property type="entry name" value="Trigger_fact/SurA_dom_sf"/>
</dbReference>
<dbReference type="GO" id="GO:0003755">
    <property type="term" value="F:peptidyl-prolyl cis-trans isomerase activity"/>
    <property type="evidence" value="ECO:0007669"/>
    <property type="project" value="UniProtKB-KW"/>
</dbReference>
<dbReference type="EMBL" id="CP065592">
    <property type="protein sequence ID" value="QPQ55657.1"/>
    <property type="molecule type" value="Genomic_DNA"/>
</dbReference>
<dbReference type="Pfam" id="PF00639">
    <property type="entry name" value="Rotamase"/>
    <property type="match status" value="1"/>
</dbReference>
<keyword evidence="13" id="KW-1185">Reference proteome</keyword>
<dbReference type="Gene3D" id="1.10.4030.10">
    <property type="entry name" value="Porin chaperone SurA, peptide-binding domain"/>
    <property type="match status" value="1"/>
</dbReference>
<accession>A0A7T2LMZ2</accession>
<keyword evidence="3" id="KW-0574">Periplasm</keyword>
<evidence type="ECO:0000256" key="6">
    <source>
        <dbReference type="ARBA" id="ARBA00023235"/>
    </source>
</evidence>
<organism evidence="12 13">
    <name type="scientific">Allosphingosinicella flava</name>
    <dbReference type="NCBI Taxonomy" id="2771430"/>
    <lineage>
        <taxon>Bacteria</taxon>
        <taxon>Pseudomonadati</taxon>
        <taxon>Pseudomonadota</taxon>
        <taxon>Alphaproteobacteria</taxon>
        <taxon>Sphingomonadales</taxon>
        <taxon>Sphingomonadaceae</taxon>
        <taxon>Allosphingosinicella</taxon>
    </lineage>
</organism>
<sequence>MMKLARFRGAALMLTGSLLAAAALAQNAPQSPAPSNLDIPANPQFFGDADPSVRKATALVNNEIITGTDIDHRMALVLMANQGRQISPQDMQRLRAQTLRNLVDESLQIQAAQAAEIEVKDADINRYYERYAASMQQTGEQMSRYLAANGSSAASVKRQIKAEIAWTRLQGREIEPFVNVSEDEVRAIIDRLNASKGQTEYSVSEIYLPATPQTEAQVQEQANALAAQIAQGAASFEVAANRLSQASTAARGGDLGWVKADQLPAELTEAVRSLPVGQISRPIKVAGGYSIIRVSDSRQVLTSDPRDATLSLLQLSLAFPAGTTRDQASGKVAQLAQATQSMGGCGGAAAAAQRLGAELVSNDTTRVRDLPPALQDMILKLDIGQATTPFGSVEDGVRVLVLCGRDDPEQAATPSFDQVYAQLNEQRVNLRAQRYLRDLRRDAVVEYR</sequence>
<evidence type="ECO:0000256" key="10">
    <source>
        <dbReference type="SAM" id="SignalP"/>
    </source>
</evidence>
<dbReference type="Gene3D" id="3.10.50.40">
    <property type="match status" value="1"/>
</dbReference>
<keyword evidence="5" id="KW-0143">Chaperone</keyword>
<evidence type="ECO:0000256" key="7">
    <source>
        <dbReference type="ARBA" id="ARBA00030642"/>
    </source>
</evidence>
<protein>
    <recommendedName>
        <fullName evidence="1">Parvulin-like PPIase</fullName>
    </recommendedName>
    <alternativeName>
        <fullName evidence="7">Peptidyl-prolyl cis-trans isomerase plp</fullName>
    </alternativeName>
    <alternativeName>
        <fullName evidence="8">Rotamase plp</fullName>
    </alternativeName>
</protein>
<keyword evidence="4 9" id="KW-0697">Rotamase</keyword>
<dbReference type="KEGG" id="sflv:IC614_03400"/>
<evidence type="ECO:0000256" key="1">
    <source>
        <dbReference type="ARBA" id="ARBA00018370"/>
    </source>
</evidence>
<keyword evidence="2 10" id="KW-0732">Signal</keyword>
<dbReference type="PROSITE" id="PS01096">
    <property type="entry name" value="PPIC_PPIASE_1"/>
    <property type="match status" value="1"/>
</dbReference>
<evidence type="ECO:0000256" key="9">
    <source>
        <dbReference type="PROSITE-ProRule" id="PRU00278"/>
    </source>
</evidence>
<evidence type="ECO:0000256" key="4">
    <source>
        <dbReference type="ARBA" id="ARBA00023110"/>
    </source>
</evidence>
<feature type="domain" description="PpiC" evidence="11">
    <location>
        <begin position="198"/>
        <end position="296"/>
    </location>
</feature>
<dbReference type="RefSeq" id="WP_200972329.1">
    <property type="nucleotide sequence ID" value="NZ_CP065592.1"/>
</dbReference>
<evidence type="ECO:0000313" key="12">
    <source>
        <dbReference type="EMBL" id="QPQ55657.1"/>
    </source>
</evidence>
<keyword evidence="6 9" id="KW-0413">Isomerase</keyword>
<dbReference type="SUPFAM" id="SSF54534">
    <property type="entry name" value="FKBP-like"/>
    <property type="match status" value="2"/>
</dbReference>
<dbReference type="PROSITE" id="PS50198">
    <property type="entry name" value="PPIC_PPIASE_2"/>
    <property type="match status" value="1"/>
</dbReference>
<dbReference type="InterPro" id="IPR046357">
    <property type="entry name" value="PPIase_dom_sf"/>
</dbReference>
<evidence type="ECO:0000256" key="5">
    <source>
        <dbReference type="ARBA" id="ARBA00023186"/>
    </source>
</evidence>
<evidence type="ECO:0000256" key="2">
    <source>
        <dbReference type="ARBA" id="ARBA00022729"/>
    </source>
</evidence>
<dbReference type="InterPro" id="IPR015391">
    <property type="entry name" value="SurA_N"/>
</dbReference>
<feature type="chain" id="PRO_5032488000" description="Parvulin-like PPIase" evidence="10">
    <location>
        <begin position="26"/>
        <end position="448"/>
    </location>
</feature>